<sequence>MKNVLKFTLMGCGGVSLIFVFLIVLAVVVFDGDTPAEEESIISASSDVNEEEIIEEEVRGEEEVLVNEEVVIGEPLDVNDVVFTVNDLSTASNFGGEWGQDAKGEFIVVNVSVTNNRNEAITVDSSFFKLLINDVEYKADGSAAIWANEDAEFLLESVNPGLTLSGYIPFDVAPELDLTNGRIQVQTGFFGTETGEISLK</sequence>
<keyword evidence="2" id="KW-1133">Transmembrane helix</keyword>
<dbReference type="Proteomes" id="UP000031449">
    <property type="component" value="Chromosome"/>
</dbReference>
<keyword evidence="1" id="KW-0732">Signal</keyword>
<evidence type="ECO:0000256" key="1">
    <source>
        <dbReference type="ARBA" id="ARBA00022729"/>
    </source>
</evidence>
<dbReference type="Gene3D" id="2.60.40.1240">
    <property type="match status" value="1"/>
</dbReference>
<evidence type="ECO:0000313" key="4">
    <source>
        <dbReference type="EMBL" id="AJD92244.1"/>
    </source>
</evidence>
<dbReference type="Pfam" id="PF11611">
    <property type="entry name" value="DUF4352"/>
    <property type="match status" value="1"/>
</dbReference>
<dbReference type="KEGG" id="jeo:JMA_29270"/>
<dbReference type="BioCyc" id="JESP1508404:G14D9-12208-MONOMER"/>
<dbReference type="HOGENOM" id="CLU_072584_2_1_9"/>
<keyword evidence="2" id="KW-0472">Membrane</keyword>
<dbReference type="EMBL" id="CP009416">
    <property type="protein sequence ID" value="AJD92244.1"/>
    <property type="molecule type" value="Genomic_DNA"/>
</dbReference>
<keyword evidence="5" id="KW-1185">Reference proteome</keyword>
<feature type="transmembrane region" description="Helical" evidence="2">
    <location>
        <begin position="7"/>
        <end position="30"/>
    </location>
</feature>
<feature type="domain" description="DUF4352" evidence="3">
    <location>
        <begin position="72"/>
        <end position="190"/>
    </location>
</feature>
<evidence type="ECO:0000313" key="5">
    <source>
        <dbReference type="Proteomes" id="UP000031449"/>
    </source>
</evidence>
<reference evidence="4 5" key="1">
    <citation type="submission" date="2014-08" db="EMBL/GenBank/DDBJ databases">
        <title>Complete genome of a marine bacteria Jeotgalibacillus malaysiensis.</title>
        <authorList>
            <person name="Yaakop A.S."/>
            <person name="Chan K.-G."/>
            <person name="Goh K.M."/>
        </authorList>
    </citation>
    <scope>NUCLEOTIDE SEQUENCE [LARGE SCALE GENOMIC DNA]</scope>
    <source>
        <strain evidence="4 5">D5</strain>
    </source>
</reference>
<dbReference type="OrthoDB" id="2389763at2"/>
<evidence type="ECO:0000259" key="3">
    <source>
        <dbReference type="Pfam" id="PF11611"/>
    </source>
</evidence>
<keyword evidence="2" id="KW-0812">Transmembrane</keyword>
<organism evidence="4 5">
    <name type="scientific">Jeotgalibacillus malaysiensis</name>
    <dbReference type="NCBI Taxonomy" id="1508404"/>
    <lineage>
        <taxon>Bacteria</taxon>
        <taxon>Bacillati</taxon>
        <taxon>Bacillota</taxon>
        <taxon>Bacilli</taxon>
        <taxon>Bacillales</taxon>
        <taxon>Caryophanaceae</taxon>
        <taxon>Jeotgalibacillus</taxon>
    </lineage>
</organism>
<dbReference type="STRING" id="1508404.JMA_29270"/>
<gene>
    <name evidence="4" type="ORF">JMA_29270</name>
</gene>
<name>A0A0B5AW42_9BACL</name>
<dbReference type="AlphaFoldDB" id="A0A0B5AW42"/>
<dbReference type="InterPro" id="IPR029050">
    <property type="entry name" value="Immunoprotect_excell_Ig-like"/>
</dbReference>
<evidence type="ECO:0000256" key="2">
    <source>
        <dbReference type="SAM" id="Phobius"/>
    </source>
</evidence>
<accession>A0A0B5AW42</accession>
<protein>
    <recommendedName>
        <fullName evidence="3">DUF4352 domain-containing protein</fullName>
    </recommendedName>
</protein>
<dbReference type="InterPro" id="IPR029051">
    <property type="entry name" value="DUF4352"/>
</dbReference>
<proteinExistence type="predicted"/>